<keyword evidence="2" id="KW-1185">Reference proteome</keyword>
<organism evidence="1 2">
    <name type="scientific">Glutinoglossum americanum</name>
    <dbReference type="NCBI Taxonomy" id="1670608"/>
    <lineage>
        <taxon>Eukaryota</taxon>
        <taxon>Fungi</taxon>
        <taxon>Dikarya</taxon>
        <taxon>Ascomycota</taxon>
        <taxon>Pezizomycotina</taxon>
        <taxon>Geoglossomycetes</taxon>
        <taxon>Geoglossales</taxon>
        <taxon>Geoglossaceae</taxon>
        <taxon>Glutinoglossum</taxon>
    </lineage>
</organism>
<dbReference type="AlphaFoldDB" id="A0A9P8I7V7"/>
<name>A0A9P8I7V7_9PEZI</name>
<comment type="caution">
    <text evidence="1">The sequence shown here is derived from an EMBL/GenBank/DDBJ whole genome shotgun (WGS) entry which is preliminary data.</text>
</comment>
<dbReference type="Proteomes" id="UP000698800">
    <property type="component" value="Unassembled WGS sequence"/>
</dbReference>
<gene>
    <name evidence="1" type="ORF">FGG08_006199</name>
</gene>
<dbReference type="EMBL" id="JAGHQL010000170">
    <property type="protein sequence ID" value="KAH0536971.1"/>
    <property type="molecule type" value="Genomic_DNA"/>
</dbReference>
<accession>A0A9P8I7V7</accession>
<evidence type="ECO:0000313" key="1">
    <source>
        <dbReference type="EMBL" id="KAH0536971.1"/>
    </source>
</evidence>
<protein>
    <submittedName>
        <fullName evidence="1">Uncharacterized protein</fullName>
    </submittedName>
</protein>
<reference evidence="1" key="1">
    <citation type="submission" date="2021-03" db="EMBL/GenBank/DDBJ databases">
        <title>Comparative genomics and phylogenomic investigation of the class Geoglossomycetes provide insights into ecological specialization and systematics.</title>
        <authorList>
            <person name="Melie T."/>
            <person name="Pirro S."/>
            <person name="Miller A.N."/>
            <person name="Quandt A."/>
        </authorList>
    </citation>
    <scope>NUCLEOTIDE SEQUENCE</scope>
    <source>
        <strain evidence="1">GBOQ0MN5Z8</strain>
    </source>
</reference>
<evidence type="ECO:0000313" key="2">
    <source>
        <dbReference type="Proteomes" id="UP000698800"/>
    </source>
</evidence>
<proteinExistence type="predicted"/>
<sequence length="275" mass="30554">MPKYTFYTHTHYTGTTWHHLSNIWESATEIAGTDDIPPVQVWHPSNGNIGQGYFRQDGNPEFIALDKLVRDEPGVIAHEYGHYYHFAIMGRWFPTTEGGIHSFCQVAAQSNSDAWLEGYAMAFGLRVQNKVPVFSWTTSPEVTMRGTHRALQIQPAAGYVTSESRTAAGVRDAMDFTGRSGDPNNGEECNGGDTALGQNNKCDCSGFMSSTMCLRDTIRGEHMEGVEDWVKATLGPLKGSLPADRWLEALQYNYYLGPIGFDVSHQNPDSFSQDL</sequence>